<dbReference type="SMART" id="SM00220">
    <property type="entry name" value="S_TKc"/>
    <property type="match status" value="1"/>
</dbReference>
<dbReference type="InterPro" id="IPR011009">
    <property type="entry name" value="Kinase-like_dom_sf"/>
</dbReference>
<evidence type="ECO:0008006" key="17">
    <source>
        <dbReference type="Google" id="ProtNLM"/>
    </source>
</evidence>
<evidence type="ECO:0000259" key="14">
    <source>
        <dbReference type="PROSITE" id="PS50011"/>
    </source>
</evidence>
<dbReference type="InterPro" id="IPR008984">
    <property type="entry name" value="SMAD_FHA_dom_sf"/>
</dbReference>
<dbReference type="PANTHER" id="PTHR24350">
    <property type="entry name" value="SERINE/THREONINE-PROTEIN KINASE IAL-RELATED"/>
    <property type="match status" value="1"/>
</dbReference>
<dbReference type="GO" id="GO:0005524">
    <property type="term" value="F:ATP binding"/>
    <property type="evidence" value="ECO:0007669"/>
    <property type="project" value="UniProtKB-UniRule"/>
</dbReference>
<dbReference type="OrthoDB" id="10252171at2759"/>
<evidence type="ECO:0000313" key="15">
    <source>
        <dbReference type="EMBL" id="EMD33821.1"/>
    </source>
</evidence>
<feature type="region of interest" description="Disordered" evidence="12">
    <location>
        <begin position="1"/>
        <end position="54"/>
    </location>
</feature>
<feature type="region of interest" description="Disordered" evidence="12">
    <location>
        <begin position="460"/>
        <end position="494"/>
    </location>
</feature>
<feature type="domain" description="FHA" evidence="13">
    <location>
        <begin position="83"/>
        <end position="137"/>
    </location>
</feature>
<protein>
    <recommendedName>
        <fullName evidence="17">Kinase-like protein</fullName>
    </recommendedName>
</protein>
<reference evidence="15 16" key="1">
    <citation type="journal article" date="2012" name="Proc. Natl. Acad. Sci. U.S.A.">
        <title>Comparative genomics of Ceriporiopsis subvermispora and Phanerochaete chrysosporium provide insight into selective ligninolysis.</title>
        <authorList>
            <person name="Fernandez-Fueyo E."/>
            <person name="Ruiz-Duenas F.J."/>
            <person name="Ferreira P."/>
            <person name="Floudas D."/>
            <person name="Hibbett D.S."/>
            <person name="Canessa P."/>
            <person name="Larrondo L.F."/>
            <person name="James T.Y."/>
            <person name="Seelenfreund D."/>
            <person name="Lobos S."/>
            <person name="Polanco R."/>
            <person name="Tello M."/>
            <person name="Honda Y."/>
            <person name="Watanabe T."/>
            <person name="Watanabe T."/>
            <person name="Ryu J.S."/>
            <person name="Kubicek C.P."/>
            <person name="Schmoll M."/>
            <person name="Gaskell J."/>
            <person name="Hammel K.E."/>
            <person name="St John F.J."/>
            <person name="Vanden Wymelenberg A."/>
            <person name="Sabat G."/>
            <person name="Splinter BonDurant S."/>
            <person name="Syed K."/>
            <person name="Yadav J.S."/>
            <person name="Doddapaneni H."/>
            <person name="Subramanian V."/>
            <person name="Lavin J.L."/>
            <person name="Oguiza J.A."/>
            <person name="Perez G."/>
            <person name="Pisabarro A.G."/>
            <person name="Ramirez L."/>
            <person name="Santoyo F."/>
            <person name="Master E."/>
            <person name="Coutinho P.M."/>
            <person name="Henrissat B."/>
            <person name="Lombard V."/>
            <person name="Magnuson J.K."/>
            <person name="Kuees U."/>
            <person name="Hori C."/>
            <person name="Igarashi K."/>
            <person name="Samejima M."/>
            <person name="Held B.W."/>
            <person name="Barry K.W."/>
            <person name="LaButti K.M."/>
            <person name="Lapidus A."/>
            <person name="Lindquist E.A."/>
            <person name="Lucas S.M."/>
            <person name="Riley R."/>
            <person name="Salamov A.A."/>
            <person name="Hoffmeister D."/>
            <person name="Schwenk D."/>
            <person name="Hadar Y."/>
            <person name="Yarden O."/>
            <person name="de Vries R.P."/>
            <person name="Wiebenga A."/>
            <person name="Stenlid J."/>
            <person name="Eastwood D."/>
            <person name="Grigoriev I.V."/>
            <person name="Berka R.M."/>
            <person name="Blanchette R.A."/>
            <person name="Kersten P."/>
            <person name="Martinez A.T."/>
            <person name="Vicuna R."/>
            <person name="Cullen D."/>
        </authorList>
    </citation>
    <scope>NUCLEOTIDE SEQUENCE [LARGE SCALE GENOMIC DNA]</scope>
    <source>
        <strain evidence="15 16">B</strain>
    </source>
</reference>
<sequence>MSQSEQAPSSQTAESSPWSSSASLSQLSQFTGDVSQNTQTTEPASQSLSQDIDPEENPDLWGYLAPRTLVVPRLDFYRHKNTYSIGRSNLRCDCVLAGQKISQQHCTIHWEHFENGSSLVTLKDTSTNGTFVDERRLRTGYTEVLRDGQEVAFGSPRQQFQNGGTEDYRYIFKLLARPPRQGVLLGEYELCHDLGRGHFGRVRYAVHQNTGERFAIKTIQHNTIYAPEGAANWEIFRREVDIWRKLYHPRICEFVEAVFETDAVHIVMEYVPGGNLERYLARAGQLGERETQRLTYQICDALTYVHSMNVAHRDLKPENILLTASEPPEIKIADFGLAKAITSASNLNTMCGTPGYTAPEVEMQRHLERSYNCIIDSWSLGVVVFNMLTGHMPFRQRNEPSAYASNPPAATSQFEIDWELLAEHGVSDDGMHFLSKMLEPNPEYRMSTANALRHPWLAAEAAEHPPSTFGHNDTASAARTSSQETIIPGPGPSQ</sequence>
<dbReference type="STRING" id="914234.M2R4I5"/>
<accession>M2R4I5</accession>
<dbReference type="PROSITE" id="PS00108">
    <property type="entry name" value="PROTEIN_KINASE_ST"/>
    <property type="match status" value="1"/>
</dbReference>
<feature type="compositionally biased region" description="Low complexity" evidence="12">
    <location>
        <begin position="8"/>
        <end position="28"/>
    </location>
</feature>
<dbReference type="Gene3D" id="2.60.200.20">
    <property type="match status" value="1"/>
</dbReference>
<dbReference type="InterPro" id="IPR000719">
    <property type="entry name" value="Prot_kinase_dom"/>
</dbReference>
<name>M2R4I5_CERS8</name>
<dbReference type="Gene3D" id="1.10.510.10">
    <property type="entry name" value="Transferase(Phosphotransferase) domain 1"/>
    <property type="match status" value="1"/>
</dbReference>
<feature type="compositionally biased region" description="Polar residues" evidence="12">
    <location>
        <begin position="29"/>
        <end position="50"/>
    </location>
</feature>
<organism evidence="15 16">
    <name type="scientific">Ceriporiopsis subvermispora (strain B)</name>
    <name type="common">White-rot fungus</name>
    <name type="synonym">Gelatoporia subvermispora</name>
    <dbReference type="NCBI Taxonomy" id="914234"/>
    <lineage>
        <taxon>Eukaryota</taxon>
        <taxon>Fungi</taxon>
        <taxon>Dikarya</taxon>
        <taxon>Basidiomycota</taxon>
        <taxon>Agaricomycotina</taxon>
        <taxon>Agaricomycetes</taxon>
        <taxon>Polyporales</taxon>
        <taxon>Gelatoporiaceae</taxon>
        <taxon>Gelatoporia</taxon>
    </lineage>
</organism>
<dbReference type="PROSITE" id="PS00107">
    <property type="entry name" value="PROTEIN_KINASE_ATP"/>
    <property type="match status" value="1"/>
</dbReference>
<evidence type="ECO:0000259" key="13">
    <source>
        <dbReference type="PROSITE" id="PS50006"/>
    </source>
</evidence>
<feature type="active site" description="Proton acceptor" evidence="7">
    <location>
        <position position="314"/>
    </location>
</feature>
<gene>
    <name evidence="15" type="ORF">CERSUDRAFT_117894</name>
</gene>
<comment type="similarity">
    <text evidence="1">Belongs to the protein kinase superfamily. CAMK Ser/Thr protein kinase family. CHEK2 subfamily.</text>
</comment>
<dbReference type="PROSITE" id="PS50011">
    <property type="entry name" value="PROTEIN_KINASE_DOM"/>
    <property type="match status" value="1"/>
</dbReference>
<dbReference type="SUPFAM" id="SSF49879">
    <property type="entry name" value="SMAD/FHA domain"/>
    <property type="match status" value="1"/>
</dbReference>
<evidence type="ECO:0000256" key="7">
    <source>
        <dbReference type="PIRSR" id="PIRSR630616-1"/>
    </source>
</evidence>
<dbReference type="Pfam" id="PF00069">
    <property type="entry name" value="Pkinase"/>
    <property type="match status" value="1"/>
</dbReference>
<keyword evidence="5" id="KW-0418">Kinase</keyword>
<feature type="compositionally biased region" description="Polar residues" evidence="12">
    <location>
        <begin position="469"/>
        <end position="485"/>
    </location>
</feature>
<evidence type="ECO:0000256" key="5">
    <source>
        <dbReference type="ARBA" id="ARBA00022777"/>
    </source>
</evidence>
<dbReference type="Proteomes" id="UP000016930">
    <property type="component" value="Unassembled WGS sequence"/>
</dbReference>
<keyword evidence="16" id="KW-1185">Reference proteome</keyword>
<keyword evidence="3" id="KW-0808">Transferase</keyword>
<dbReference type="FunFam" id="1.10.510.10:FF:000571">
    <property type="entry name" value="Maternal embryonic leucine zipper kinase"/>
    <property type="match status" value="1"/>
</dbReference>
<evidence type="ECO:0000256" key="9">
    <source>
        <dbReference type="PIRSR" id="PIRSR630616-3"/>
    </source>
</evidence>
<proteinExistence type="inferred from homology"/>
<dbReference type="SUPFAM" id="SSF56112">
    <property type="entry name" value="Protein kinase-like (PK-like)"/>
    <property type="match status" value="1"/>
</dbReference>
<dbReference type="AlphaFoldDB" id="M2R4I5"/>
<dbReference type="InterPro" id="IPR008271">
    <property type="entry name" value="Ser/Thr_kinase_AS"/>
</dbReference>
<dbReference type="Pfam" id="PF00498">
    <property type="entry name" value="FHA"/>
    <property type="match status" value="1"/>
</dbReference>
<evidence type="ECO:0000256" key="11">
    <source>
        <dbReference type="RuleBase" id="RU000304"/>
    </source>
</evidence>
<dbReference type="PROSITE" id="PS50006">
    <property type="entry name" value="FHA_DOMAIN"/>
    <property type="match status" value="1"/>
</dbReference>
<dbReference type="EMBL" id="KB445805">
    <property type="protein sequence ID" value="EMD33821.1"/>
    <property type="molecule type" value="Genomic_DNA"/>
</dbReference>
<evidence type="ECO:0000256" key="8">
    <source>
        <dbReference type="PIRSR" id="PIRSR630616-2"/>
    </source>
</evidence>
<feature type="binding site" evidence="8 10">
    <location>
        <position position="217"/>
    </location>
    <ligand>
        <name>ATP</name>
        <dbReference type="ChEBI" id="CHEBI:30616"/>
    </ligand>
</feature>
<feature type="domain" description="Protein kinase" evidence="14">
    <location>
        <begin position="188"/>
        <end position="457"/>
    </location>
</feature>
<keyword evidence="4 8" id="KW-0547">Nucleotide-binding</keyword>
<dbReference type="HOGENOM" id="CLU_000288_63_47_1"/>
<evidence type="ECO:0000256" key="12">
    <source>
        <dbReference type="SAM" id="MobiDB-lite"/>
    </source>
</evidence>
<evidence type="ECO:0000256" key="3">
    <source>
        <dbReference type="ARBA" id="ARBA00022679"/>
    </source>
</evidence>
<feature type="binding site" evidence="8">
    <location>
        <position position="334"/>
    </location>
    <ligand>
        <name>ATP</name>
        <dbReference type="ChEBI" id="CHEBI:30616"/>
    </ligand>
</feature>
<evidence type="ECO:0000256" key="1">
    <source>
        <dbReference type="ARBA" id="ARBA00005575"/>
    </source>
</evidence>
<feature type="binding site" evidence="8">
    <location>
        <begin position="318"/>
        <end position="319"/>
    </location>
    <ligand>
        <name>ATP</name>
        <dbReference type="ChEBI" id="CHEBI:30616"/>
    </ligand>
</feature>
<keyword evidence="6 8" id="KW-0067">ATP-binding</keyword>
<evidence type="ECO:0000256" key="2">
    <source>
        <dbReference type="ARBA" id="ARBA00022527"/>
    </source>
</evidence>
<dbReference type="InterPro" id="IPR017441">
    <property type="entry name" value="Protein_kinase_ATP_BS"/>
</dbReference>
<evidence type="ECO:0000256" key="6">
    <source>
        <dbReference type="ARBA" id="ARBA00022840"/>
    </source>
</evidence>
<dbReference type="SMART" id="SM00240">
    <property type="entry name" value="FHA"/>
    <property type="match status" value="1"/>
</dbReference>
<dbReference type="GO" id="GO:0004674">
    <property type="term" value="F:protein serine/threonine kinase activity"/>
    <property type="evidence" value="ECO:0007669"/>
    <property type="project" value="UniProtKB-KW"/>
</dbReference>
<evidence type="ECO:0000313" key="16">
    <source>
        <dbReference type="Proteomes" id="UP000016930"/>
    </source>
</evidence>
<evidence type="ECO:0000256" key="4">
    <source>
        <dbReference type="ARBA" id="ARBA00022741"/>
    </source>
</evidence>
<dbReference type="InterPro" id="IPR000253">
    <property type="entry name" value="FHA_dom"/>
</dbReference>
<feature type="cross-link" description="Glycyl lysine isopeptide (Lys-Gly) (interchain with G-Cter in SUMO2)" evidence="9">
    <location>
        <position position="316"/>
    </location>
</feature>
<keyword evidence="2 11" id="KW-0723">Serine/threonine-protein kinase</keyword>
<dbReference type="InterPro" id="IPR030616">
    <property type="entry name" value="Aur-like"/>
</dbReference>
<evidence type="ECO:0000256" key="10">
    <source>
        <dbReference type="PROSITE-ProRule" id="PRU10141"/>
    </source>
</evidence>